<dbReference type="Proteomes" id="UP000316406">
    <property type="component" value="Unassembled WGS sequence"/>
</dbReference>
<organism evidence="1 2">
    <name type="scientific">Brevibacterium aurantiacum</name>
    <dbReference type="NCBI Taxonomy" id="273384"/>
    <lineage>
        <taxon>Bacteria</taxon>
        <taxon>Bacillati</taxon>
        <taxon>Actinomycetota</taxon>
        <taxon>Actinomycetes</taxon>
        <taxon>Micrococcales</taxon>
        <taxon>Brevibacteriaceae</taxon>
        <taxon>Brevibacterium</taxon>
    </lineage>
</organism>
<reference evidence="1 2" key="1">
    <citation type="submission" date="2019-07" db="EMBL/GenBank/DDBJ databases">
        <title>Draft genome sequence of Brevibacterium aurantiacum XU54 isolated from Xinjiang China.</title>
        <authorList>
            <person name="Xu X."/>
        </authorList>
    </citation>
    <scope>NUCLEOTIDE SEQUENCE [LARGE SCALE GENOMIC DNA]</scope>
    <source>
        <strain evidence="1 2">XU54</strain>
    </source>
</reference>
<proteinExistence type="predicted"/>
<evidence type="ECO:0000313" key="2">
    <source>
        <dbReference type="Proteomes" id="UP000316406"/>
    </source>
</evidence>
<dbReference type="OrthoDB" id="4804165at2"/>
<dbReference type="AlphaFoldDB" id="A0A556C6C1"/>
<name>A0A556C6C1_BREAU</name>
<evidence type="ECO:0008006" key="3">
    <source>
        <dbReference type="Google" id="ProtNLM"/>
    </source>
</evidence>
<protein>
    <recommendedName>
        <fullName evidence="3">N-acetyltransferase</fullName>
    </recommendedName>
</protein>
<evidence type="ECO:0000313" key="1">
    <source>
        <dbReference type="EMBL" id="TSI12548.1"/>
    </source>
</evidence>
<dbReference type="Gene3D" id="3.40.630.30">
    <property type="match status" value="1"/>
</dbReference>
<keyword evidence="2" id="KW-1185">Reference proteome</keyword>
<sequence>MYTLLNNQEASKFDLYLPGKLVASLHYTIDEKEVMFIYCEAIETHEATRHCKELMARSLKDVLNRHMKVTVTCPIALKFLDDSALDLPPGSRTIVSERTST</sequence>
<dbReference type="RefSeq" id="WP_143924308.1">
    <property type="nucleotide sequence ID" value="NZ_VLTK01000016.1"/>
</dbReference>
<gene>
    <name evidence="1" type="ORF">FO013_19955</name>
</gene>
<accession>A0A556C6C1</accession>
<dbReference type="EMBL" id="VLTK01000016">
    <property type="protein sequence ID" value="TSI12548.1"/>
    <property type="molecule type" value="Genomic_DNA"/>
</dbReference>
<comment type="caution">
    <text evidence="1">The sequence shown here is derived from an EMBL/GenBank/DDBJ whole genome shotgun (WGS) entry which is preliminary data.</text>
</comment>